<keyword evidence="3" id="KW-1185">Reference proteome</keyword>
<dbReference type="EMBL" id="AZQP01000024">
    <property type="protein sequence ID" value="EYE88252.1"/>
    <property type="molecule type" value="Genomic_DNA"/>
</dbReference>
<proteinExistence type="predicted"/>
<comment type="caution">
    <text evidence="2">The sequence shown here is derived from an EMBL/GenBank/DDBJ whole genome shotgun (WGS) entry which is preliminary data.</text>
</comment>
<dbReference type="InterPro" id="IPR043502">
    <property type="entry name" value="DNA/RNA_pol_sf"/>
</dbReference>
<reference evidence="2 3" key="1">
    <citation type="journal article" date="2014" name="Genome Announc.">
        <title>Draft Genome Sequence of Fervidicella metallireducens Strain AeBT, an Iron-Reducing Thermoanaerobe from the Great Artesian Basin.</title>
        <authorList>
            <person name="Patel B.K."/>
        </authorList>
    </citation>
    <scope>NUCLEOTIDE SEQUENCE [LARGE SCALE GENOMIC DNA]</scope>
    <source>
        <strain evidence="2 3">AeB</strain>
    </source>
</reference>
<keyword evidence="2" id="KW-0695">RNA-directed DNA polymerase</keyword>
<keyword evidence="2" id="KW-0808">Transferase</keyword>
<gene>
    <name evidence="2" type="ORF">Q428_08615</name>
</gene>
<dbReference type="PROSITE" id="PS50878">
    <property type="entry name" value="RT_POL"/>
    <property type="match status" value="1"/>
</dbReference>
<evidence type="ECO:0000313" key="2">
    <source>
        <dbReference type="EMBL" id="EYE88252.1"/>
    </source>
</evidence>
<sequence>MKIKNVYNEICSFENLYKAYLNARKNKRFRDEVLGFTNNLEEYLFDIQKDLVSHTYKVGQYREFYIYEPKKRLIMALPFKDRVIQWAIYQVINPMFSKGYITDSYACIEGRGTHQAVQRLHYWLKKVNRKPGKWYYLKLDISKYFYRIDHEVLVKMLQKKIKDKQLMRLLENIIFSETSFGLELGTIDPAEQDKRVAQCGMPIGNLTSQMFANIYLNELDQYIKRELKVHHYIRYMDDMILLADDKKLLHEYKTLIDTFLNEKLKLNLNNKTAIRPITLGIEFVGYKLWATHIKLRKSTALKMRRRLNSLKKQYFKGKVELSDVQATVNSYMGMMKYCNSYSLKNKLFEGLVLKREYDTNLENQDLP</sequence>
<dbReference type="Pfam" id="PF00078">
    <property type="entry name" value="RVT_1"/>
    <property type="match status" value="1"/>
</dbReference>
<dbReference type="SUPFAM" id="SSF56672">
    <property type="entry name" value="DNA/RNA polymerases"/>
    <property type="match status" value="1"/>
</dbReference>
<dbReference type="Gene3D" id="3.30.70.270">
    <property type="match status" value="1"/>
</dbReference>
<dbReference type="InterPro" id="IPR043128">
    <property type="entry name" value="Rev_trsase/Diguanyl_cyclase"/>
</dbReference>
<name>A0A017RU97_9CLOT</name>
<evidence type="ECO:0000259" key="1">
    <source>
        <dbReference type="PROSITE" id="PS50878"/>
    </source>
</evidence>
<dbReference type="RefSeq" id="WP_242847804.1">
    <property type="nucleotide sequence ID" value="NZ_AZQP01000024.1"/>
</dbReference>
<dbReference type="CDD" id="cd01651">
    <property type="entry name" value="RT_G2_intron"/>
    <property type="match status" value="1"/>
</dbReference>
<dbReference type="PANTHER" id="PTHR34047">
    <property type="entry name" value="NUCLEAR INTRON MATURASE 1, MITOCHONDRIAL-RELATED"/>
    <property type="match status" value="1"/>
</dbReference>
<dbReference type="InterPro" id="IPR000477">
    <property type="entry name" value="RT_dom"/>
</dbReference>
<protein>
    <submittedName>
        <fullName evidence="2">RNA-directed DNA polymerase</fullName>
    </submittedName>
</protein>
<feature type="domain" description="Reverse transcriptase" evidence="1">
    <location>
        <begin position="1"/>
        <end position="288"/>
    </location>
</feature>
<dbReference type="GO" id="GO:0003964">
    <property type="term" value="F:RNA-directed DNA polymerase activity"/>
    <property type="evidence" value="ECO:0007669"/>
    <property type="project" value="UniProtKB-KW"/>
</dbReference>
<dbReference type="PANTHER" id="PTHR34047:SF8">
    <property type="entry name" value="PROTEIN YKFC"/>
    <property type="match status" value="1"/>
</dbReference>
<dbReference type="AlphaFoldDB" id="A0A017RU97"/>
<keyword evidence="2" id="KW-0548">Nucleotidyltransferase</keyword>
<accession>A0A017RU97</accession>
<evidence type="ECO:0000313" key="3">
    <source>
        <dbReference type="Proteomes" id="UP000019681"/>
    </source>
</evidence>
<organism evidence="2 3">
    <name type="scientific">Fervidicella metallireducens AeB</name>
    <dbReference type="NCBI Taxonomy" id="1403537"/>
    <lineage>
        <taxon>Bacteria</taxon>
        <taxon>Bacillati</taxon>
        <taxon>Bacillota</taxon>
        <taxon>Clostridia</taxon>
        <taxon>Eubacteriales</taxon>
        <taxon>Clostridiaceae</taxon>
        <taxon>Fervidicella</taxon>
    </lineage>
</organism>
<dbReference type="STRING" id="1403537.Q428_08615"/>
<dbReference type="Proteomes" id="UP000019681">
    <property type="component" value="Unassembled WGS sequence"/>
</dbReference>
<dbReference type="InterPro" id="IPR051083">
    <property type="entry name" value="GrpII_Intron_Splice-Mob/Def"/>
</dbReference>